<keyword evidence="1" id="KW-1133">Transmembrane helix</keyword>
<proteinExistence type="predicted"/>
<keyword evidence="1" id="KW-0472">Membrane</keyword>
<evidence type="ECO:0000256" key="1">
    <source>
        <dbReference type="SAM" id="Phobius"/>
    </source>
</evidence>
<dbReference type="EMBL" id="BTRK01000003">
    <property type="protein sequence ID" value="GMR42032.1"/>
    <property type="molecule type" value="Genomic_DNA"/>
</dbReference>
<protein>
    <submittedName>
        <fullName evidence="2">Uncharacterized protein</fullName>
    </submittedName>
</protein>
<accession>A0AAN5CFN8</accession>
<gene>
    <name evidence="2" type="ORF">PMAYCL1PPCAC_12227</name>
</gene>
<feature type="transmembrane region" description="Helical" evidence="1">
    <location>
        <begin position="12"/>
        <end position="32"/>
    </location>
</feature>
<dbReference type="Proteomes" id="UP001328107">
    <property type="component" value="Unassembled WGS sequence"/>
</dbReference>
<keyword evidence="3" id="KW-1185">Reference proteome</keyword>
<evidence type="ECO:0000313" key="3">
    <source>
        <dbReference type="Proteomes" id="UP001328107"/>
    </source>
</evidence>
<comment type="caution">
    <text evidence="2">The sequence shown here is derived from an EMBL/GenBank/DDBJ whole genome shotgun (WGS) entry which is preliminary data.</text>
</comment>
<evidence type="ECO:0000313" key="2">
    <source>
        <dbReference type="EMBL" id="GMR42032.1"/>
    </source>
</evidence>
<sequence>MDSMAMGEMGAYSMLGVQIVILVGVILSAIAVTPRICKLTKTSTAHTHEIMDNVLQRLIPLELGKEMNRIALEVLFNEDDADPETEGNA</sequence>
<organism evidence="2 3">
    <name type="scientific">Pristionchus mayeri</name>
    <dbReference type="NCBI Taxonomy" id="1317129"/>
    <lineage>
        <taxon>Eukaryota</taxon>
        <taxon>Metazoa</taxon>
        <taxon>Ecdysozoa</taxon>
        <taxon>Nematoda</taxon>
        <taxon>Chromadorea</taxon>
        <taxon>Rhabditida</taxon>
        <taxon>Rhabditina</taxon>
        <taxon>Diplogasteromorpha</taxon>
        <taxon>Diplogasteroidea</taxon>
        <taxon>Neodiplogasteridae</taxon>
        <taxon>Pristionchus</taxon>
    </lineage>
</organism>
<dbReference type="AlphaFoldDB" id="A0AAN5CFN8"/>
<name>A0AAN5CFN8_9BILA</name>
<reference evidence="3" key="1">
    <citation type="submission" date="2022-10" db="EMBL/GenBank/DDBJ databases">
        <title>Genome assembly of Pristionchus species.</title>
        <authorList>
            <person name="Yoshida K."/>
            <person name="Sommer R.J."/>
        </authorList>
    </citation>
    <scope>NUCLEOTIDE SEQUENCE [LARGE SCALE GENOMIC DNA]</scope>
    <source>
        <strain evidence="3">RS5460</strain>
    </source>
</reference>
<keyword evidence="1" id="KW-0812">Transmembrane</keyword>